<evidence type="ECO:0000256" key="2">
    <source>
        <dbReference type="ARBA" id="ARBA00022729"/>
    </source>
</evidence>
<dbReference type="RefSeq" id="XP_010912632.1">
    <property type="nucleotide sequence ID" value="XM_010914330.3"/>
</dbReference>
<name>A0A6I9QN99_ELAGV</name>
<dbReference type="CDD" id="cd01837">
    <property type="entry name" value="SGNH_plant_lipase_like"/>
    <property type="match status" value="1"/>
</dbReference>
<keyword evidence="3" id="KW-0378">Hydrolase</keyword>
<accession>A0A6I9QN99</accession>
<feature type="signal peptide" evidence="5">
    <location>
        <begin position="1"/>
        <end position="23"/>
    </location>
</feature>
<evidence type="ECO:0000256" key="1">
    <source>
        <dbReference type="ARBA" id="ARBA00008668"/>
    </source>
</evidence>
<keyword evidence="2 5" id="KW-0732">Signal</keyword>
<dbReference type="InParanoid" id="A0A6I9QN99"/>
<dbReference type="Pfam" id="PF00657">
    <property type="entry name" value="Lipase_GDSL"/>
    <property type="match status" value="1"/>
</dbReference>
<sequence length="398" mass="43750">MASPNFDLVIQLLLFLAFHFLQSIQPATTSCYTSIISFGDSLADTGNFLYSSNNSPGAIARLPYGETYFHRPTGRFSDGRLIIDFIAQDIGIPLVPPYLEGPGDHGFRQGVNFAVAGATALDNDFFREKGLDISWTEYSLGTQIEWFKQLLPSLCSSGSGYPFTHVMFTMVDCKGILSSSLFLMGEIGGNDYNHPFFQGKTVDEIRTFVPSIISAISSAINALIQLGAKTLVVPGNFPIGCVSWYLQAFQSRRKEDYDSQTGCIKWLNEFAEYHNRLLVDELDHLQQLHPHVTIIYADYYKALLNIFRSPTQFGFKKAPLAACCGGGGPYNISVPCGGRAATVCNDPSTYVCWDGMHLTEAAYRTIAQGLLEGPHTAPPITQACPHIEQSAAHSLRPI</sequence>
<dbReference type="GeneID" id="105038503"/>
<comment type="similarity">
    <text evidence="1">Belongs to the 'GDSL' lipolytic enzyme family.</text>
</comment>
<dbReference type="SUPFAM" id="SSF52266">
    <property type="entry name" value="SGNH hydrolase"/>
    <property type="match status" value="1"/>
</dbReference>
<dbReference type="PANTHER" id="PTHR22835:SF663">
    <property type="entry name" value="LIPASE-LIKE"/>
    <property type="match status" value="1"/>
</dbReference>
<dbReference type="InterPro" id="IPR035669">
    <property type="entry name" value="SGNH_plant_lipase-like"/>
</dbReference>
<dbReference type="InterPro" id="IPR036514">
    <property type="entry name" value="SGNH_hydro_sf"/>
</dbReference>
<dbReference type="GO" id="GO:0016788">
    <property type="term" value="F:hydrolase activity, acting on ester bonds"/>
    <property type="evidence" value="ECO:0007669"/>
    <property type="project" value="InterPro"/>
</dbReference>
<dbReference type="AlphaFoldDB" id="A0A6I9QN99"/>
<organism evidence="6 7">
    <name type="scientific">Elaeis guineensis var. tenera</name>
    <name type="common">Oil palm</name>
    <dbReference type="NCBI Taxonomy" id="51953"/>
    <lineage>
        <taxon>Eukaryota</taxon>
        <taxon>Viridiplantae</taxon>
        <taxon>Streptophyta</taxon>
        <taxon>Embryophyta</taxon>
        <taxon>Tracheophyta</taxon>
        <taxon>Spermatophyta</taxon>
        <taxon>Magnoliopsida</taxon>
        <taxon>Liliopsida</taxon>
        <taxon>Arecaceae</taxon>
        <taxon>Arecoideae</taxon>
        <taxon>Cocoseae</taxon>
        <taxon>Elaeidinae</taxon>
        <taxon>Elaeis</taxon>
    </lineage>
</organism>
<dbReference type="Gene3D" id="3.40.50.1110">
    <property type="entry name" value="SGNH hydrolase"/>
    <property type="match status" value="1"/>
</dbReference>
<dbReference type="Proteomes" id="UP000504607">
    <property type="component" value="Chromosome 1"/>
</dbReference>
<evidence type="ECO:0000313" key="6">
    <source>
        <dbReference type="Proteomes" id="UP000504607"/>
    </source>
</evidence>
<evidence type="ECO:0000313" key="7">
    <source>
        <dbReference type="RefSeq" id="XP_010912632.1"/>
    </source>
</evidence>
<evidence type="ECO:0000256" key="3">
    <source>
        <dbReference type="ARBA" id="ARBA00022801"/>
    </source>
</evidence>
<keyword evidence="6" id="KW-1185">Reference proteome</keyword>
<protein>
    <submittedName>
        <fullName evidence="7">GDSL esterase/lipase At1g28650 isoform X1</fullName>
    </submittedName>
</protein>
<evidence type="ECO:0000256" key="5">
    <source>
        <dbReference type="SAM" id="SignalP"/>
    </source>
</evidence>
<dbReference type="FunCoup" id="A0A6I9QN99">
    <property type="interactions" value="91"/>
</dbReference>
<gene>
    <name evidence="7" type="primary">LOC105038503</name>
</gene>
<dbReference type="InterPro" id="IPR001087">
    <property type="entry name" value="GDSL"/>
</dbReference>
<evidence type="ECO:0000256" key="4">
    <source>
        <dbReference type="ARBA" id="ARBA00023180"/>
    </source>
</evidence>
<feature type="chain" id="PRO_5027092828" evidence="5">
    <location>
        <begin position="24"/>
        <end position="398"/>
    </location>
</feature>
<keyword evidence="4" id="KW-0325">Glycoprotein</keyword>
<dbReference type="OrthoDB" id="1600564at2759"/>
<reference evidence="7" key="1">
    <citation type="submission" date="2025-08" db="UniProtKB">
        <authorList>
            <consortium name="RefSeq"/>
        </authorList>
    </citation>
    <scope>IDENTIFICATION</scope>
</reference>
<dbReference type="PANTHER" id="PTHR22835">
    <property type="entry name" value="ZINC FINGER FYVE DOMAIN CONTAINING PROTEIN"/>
    <property type="match status" value="1"/>
</dbReference>
<proteinExistence type="inferred from homology"/>
<dbReference type="KEGG" id="egu:105038503"/>